<keyword evidence="2" id="KW-1185">Reference proteome</keyword>
<reference evidence="1 2" key="1">
    <citation type="submission" date="2020-02" db="EMBL/GenBank/DDBJ databases">
        <authorList>
            <person name="Ferguson B K."/>
        </authorList>
    </citation>
    <scope>NUCLEOTIDE SEQUENCE [LARGE SCALE GENOMIC DNA]</scope>
</reference>
<sequence length="73" mass="8212">MAQCSLFAILKCCQNEAITSTTTKTKTTTTTTTKTKTTTTTTMTTRRSHDSFFSAYLRAMTRFIEPSLVLQLF</sequence>
<protein>
    <submittedName>
        <fullName evidence="1">Uncharacterized protein</fullName>
    </submittedName>
</protein>
<dbReference type="AlphaFoldDB" id="A0A6H5H680"/>
<name>A0A6H5H680_9HEMI</name>
<gene>
    <name evidence="1" type="ORF">NTEN_LOCUS15965</name>
</gene>
<accession>A0A6H5H680</accession>
<evidence type="ECO:0000313" key="1">
    <source>
        <dbReference type="EMBL" id="CAB0010972.1"/>
    </source>
</evidence>
<evidence type="ECO:0000313" key="2">
    <source>
        <dbReference type="Proteomes" id="UP000479000"/>
    </source>
</evidence>
<dbReference type="EMBL" id="CADCXU010023511">
    <property type="protein sequence ID" value="CAB0010972.1"/>
    <property type="molecule type" value="Genomic_DNA"/>
</dbReference>
<dbReference type="Proteomes" id="UP000479000">
    <property type="component" value="Unassembled WGS sequence"/>
</dbReference>
<organism evidence="1 2">
    <name type="scientific">Nesidiocoris tenuis</name>
    <dbReference type="NCBI Taxonomy" id="355587"/>
    <lineage>
        <taxon>Eukaryota</taxon>
        <taxon>Metazoa</taxon>
        <taxon>Ecdysozoa</taxon>
        <taxon>Arthropoda</taxon>
        <taxon>Hexapoda</taxon>
        <taxon>Insecta</taxon>
        <taxon>Pterygota</taxon>
        <taxon>Neoptera</taxon>
        <taxon>Paraneoptera</taxon>
        <taxon>Hemiptera</taxon>
        <taxon>Heteroptera</taxon>
        <taxon>Panheteroptera</taxon>
        <taxon>Cimicomorpha</taxon>
        <taxon>Miridae</taxon>
        <taxon>Dicyphina</taxon>
        <taxon>Nesidiocoris</taxon>
    </lineage>
</organism>
<proteinExistence type="predicted"/>